<reference evidence="3 4" key="1">
    <citation type="submission" date="2024-09" db="EMBL/GenBank/DDBJ databases">
        <authorList>
            <person name="Sun Q."/>
            <person name="Mori K."/>
        </authorList>
    </citation>
    <scope>NUCLEOTIDE SEQUENCE [LARGE SCALE GENOMIC DNA]</scope>
    <source>
        <strain evidence="3 4">NCAIM B.02336</strain>
    </source>
</reference>
<dbReference type="RefSeq" id="WP_377484308.1">
    <property type="nucleotide sequence ID" value="NZ_JBHLTN010000032.1"/>
</dbReference>
<keyword evidence="4" id="KW-1185">Reference proteome</keyword>
<sequence length="70" mass="7779">MHLLLTRFTVRWLALMSGAAHATTALRALSRHAPEAEPDEDLAPRTPDPSTRRRAVPAVTQRTRRSPKPA</sequence>
<evidence type="ECO:0000313" key="3">
    <source>
        <dbReference type="EMBL" id="MFC0593905.1"/>
    </source>
</evidence>
<name>A0ABV6PVL8_9BURK</name>
<gene>
    <name evidence="3" type="ORF">ACFFGG_15230</name>
</gene>
<evidence type="ECO:0000256" key="2">
    <source>
        <dbReference type="SAM" id="SignalP"/>
    </source>
</evidence>
<proteinExistence type="predicted"/>
<organism evidence="3 4">
    <name type="scientific">Ottowia pentelensis</name>
    <dbReference type="NCBI Taxonomy" id="511108"/>
    <lineage>
        <taxon>Bacteria</taxon>
        <taxon>Pseudomonadati</taxon>
        <taxon>Pseudomonadota</taxon>
        <taxon>Betaproteobacteria</taxon>
        <taxon>Burkholderiales</taxon>
        <taxon>Comamonadaceae</taxon>
        <taxon>Ottowia</taxon>
    </lineage>
</organism>
<accession>A0ABV6PVL8</accession>
<feature type="chain" id="PRO_5045887545" evidence="2">
    <location>
        <begin position="23"/>
        <end position="70"/>
    </location>
</feature>
<feature type="signal peptide" evidence="2">
    <location>
        <begin position="1"/>
        <end position="22"/>
    </location>
</feature>
<evidence type="ECO:0000313" key="4">
    <source>
        <dbReference type="Proteomes" id="UP001589834"/>
    </source>
</evidence>
<dbReference type="Proteomes" id="UP001589834">
    <property type="component" value="Unassembled WGS sequence"/>
</dbReference>
<feature type="region of interest" description="Disordered" evidence="1">
    <location>
        <begin position="29"/>
        <end position="70"/>
    </location>
</feature>
<dbReference type="EMBL" id="JBHLTN010000032">
    <property type="protein sequence ID" value="MFC0593905.1"/>
    <property type="molecule type" value="Genomic_DNA"/>
</dbReference>
<keyword evidence="2" id="KW-0732">Signal</keyword>
<protein>
    <submittedName>
        <fullName evidence="3">Uncharacterized protein</fullName>
    </submittedName>
</protein>
<evidence type="ECO:0000256" key="1">
    <source>
        <dbReference type="SAM" id="MobiDB-lite"/>
    </source>
</evidence>
<comment type="caution">
    <text evidence="3">The sequence shown here is derived from an EMBL/GenBank/DDBJ whole genome shotgun (WGS) entry which is preliminary data.</text>
</comment>